<evidence type="ECO:0000313" key="1">
    <source>
        <dbReference type="EMBL" id="KXI16301.1"/>
    </source>
</evidence>
<accession>A0A135Z3W3</accession>
<dbReference type="PATRIC" id="fig|2702.101.peg.1108"/>
<name>A0A135Z3W3_GARVA</name>
<evidence type="ECO:0000313" key="2">
    <source>
        <dbReference type="Proteomes" id="UP000070505"/>
    </source>
</evidence>
<dbReference type="AlphaFoldDB" id="A0A135Z3W3"/>
<sequence length="94" mass="10085">MLILSANIGYILIEKHRVHTVSSSAVLSGVKVLQKLEGDACDVVKNIVNANNVTMESCKSENDDVTITVSVQTKIPFIPKIVDTVKAGLVSCDD</sequence>
<gene>
    <name evidence="1" type="ORF">HMPREF3230_01122</name>
</gene>
<comment type="caution">
    <text evidence="1">The sequence shown here is derived from an EMBL/GenBank/DDBJ whole genome shotgun (WGS) entry which is preliminary data.</text>
</comment>
<protein>
    <recommendedName>
        <fullName evidence="3">Pilus assembly protein TadE</fullName>
    </recommendedName>
</protein>
<proteinExistence type="predicted"/>
<reference evidence="1 2" key="1">
    <citation type="submission" date="2016-02" db="EMBL/GenBank/DDBJ databases">
        <authorList>
            <person name="Wen L."/>
            <person name="He K."/>
            <person name="Yang H."/>
        </authorList>
    </citation>
    <scope>NUCLEOTIDE SEQUENCE [LARGE SCALE GENOMIC DNA]</scope>
    <source>
        <strain evidence="1 2">CMW7778B</strain>
    </source>
</reference>
<evidence type="ECO:0008006" key="3">
    <source>
        <dbReference type="Google" id="ProtNLM"/>
    </source>
</evidence>
<dbReference type="Proteomes" id="UP000070505">
    <property type="component" value="Unassembled WGS sequence"/>
</dbReference>
<dbReference type="EMBL" id="LSRC01000047">
    <property type="protein sequence ID" value="KXI16301.1"/>
    <property type="molecule type" value="Genomic_DNA"/>
</dbReference>
<organism evidence="1 2">
    <name type="scientific">Gardnerella vaginalis</name>
    <dbReference type="NCBI Taxonomy" id="2702"/>
    <lineage>
        <taxon>Bacteria</taxon>
        <taxon>Bacillati</taxon>
        <taxon>Actinomycetota</taxon>
        <taxon>Actinomycetes</taxon>
        <taxon>Bifidobacteriales</taxon>
        <taxon>Bifidobacteriaceae</taxon>
        <taxon>Gardnerella</taxon>
    </lineage>
</organism>